<dbReference type="Gene3D" id="3.30.70.20">
    <property type="match status" value="2"/>
</dbReference>
<accession>A0AA37MZH5</accession>
<evidence type="ECO:0000256" key="1">
    <source>
        <dbReference type="ARBA" id="ARBA00022485"/>
    </source>
</evidence>
<proteinExistence type="predicted"/>
<dbReference type="PANTHER" id="PTHR43687:SF1">
    <property type="entry name" value="FERREDOXIN III"/>
    <property type="match status" value="1"/>
</dbReference>
<dbReference type="Pfam" id="PF25160">
    <property type="entry name" value="LdpA_Fe-S-bd"/>
    <property type="match status" value="1"/>
</dbReference>
<dbReference type="GO" id="GO:0046872">
    <property type="term" value="F:metal ion binding"/>
    <property type="evidence" value="ECO:0007669"/>
    <property type="project" value="UniProtKB-KW"/>
</dbReference>
<dbReference type="InterPro" id="IPR050572">
    <property type="entry name" value="Fe-S_Ferredoxin"/>
</dbReference>
<feature type="domain" description="4Fe-4S ferredoxin-type" evidence="5">
    <location>
        <begin position="39"/>
        <end position="68"/>
    </location>
</feature>
<keyword evidence="2" id="KW-0479">Metal-binding</keyword>
<dbReference type="PROSITE" id="PS51379">
    <property type="entry name" value="4FE4S_FER_2"/>
    <property type="match status" value="2"/>
</dbReference>
<evidence type="ECO:0000313" key="6">
    <source>
        <dbReference type="EMBL" id="GJN65522.1"/>
    </source>
</evidence>
<dbReference type="InterPro" id="IPR057431">
    <property type="entry name" value="LdpA_Fe-S-bd"/>
</dbReference>
<evidence type="ECO:0000256" key="3">
    <source>
        <dbReference type="ARBA" id="ARBA00023004"/>
    </source>
</evidence>
<dbReference type="Proteomes" id="UP001055185">
    <property type="component" value="Unassembled WGS sequence"/>
</dbReference>
<dbReference type="PROSITE" id="PS00198">
    <property type="entry name" value="4FE4S_FER_1"/>
    <property type="match status" value="2"/>
</dbReference>
<dbReference type="EMBL" id="BQKV01000098">
    <property type="protein sequence ID" value="GJN65522.1"/>
    <property type="molecule type" value="Genomic_DNA"/>
</dbReference>
<protein>
    <submittedName>
        <fullName evidence="6">Ferredoxin</fullName>
    </submittedName>
</protein>
<comment type="caution">
    <text evidence="6">The sequence shown here is derived from an EMBL/GenBank/DDBJ whole genome shotgun (WGS) entry which is preliminary data.</text>
</comment>
<dbReference type="AlphaFoldDB" id="A0AA37MZH5"/>
<reference evidence="6" key="1">
    <citation type="journal article" date="2022" name="Int. J. Syst. Evol. Microbiol.">
        <title>Genome-based, phenotypic and chemotaxonomic classification of Faecalibacterium strains: proposal of three novel species Faecalibacterium duncaniae sp. nov., Faecalibacterium hattorii sp. nov. and Faecalibacterium gallinarum sp. nov. .</title>
        <authorList>
            <person name="Sakamoto M."/>
            <person name="Sakurai N."/>
            <person name="Tanno H."/>
            <person name="Iino T."/>
            <person name="Ohkuma M."/>
            <person name="Endo A."/>
        </authorList>
    </citation>
    <scope>NUCLEOTIDE SEQUENCE</scope>
    <source>
        <strain evidence="6">JCM 17207</strain>
    </source>
</reference>
<dbReference type="PANTHER" id="PTHR43687">
    <property type="entry name" value="ADENYLYLSULFATE REDUCTASE, BETA SUBUNIT"/>
    <property type="match status" value="1"/>
</dbReference>
<dbReference type="GO" id="GO:0051539">
    <property type="term" value="F:4 iron, 4 sulfur cluster binding"/>
    <property type="evidence" value="ECO:0007669"/>
    <property type="project" value="UniProtKB-KW"/>
</dbReference>
<keyword evidence="3" id="KW-0408">Iron</keyword>
<dbReference type="InterPro" id="IPR017896">
    <property type="entry name" value="4Fe4S_Fe-S-bd"/>
</dbReference>
<name>A0AA37MZH5_9FIRM</name>
<gene>
    <name evidence="6" type="ORF">JCM17207_21470</name>
</gene>
<evidence type="ECO:0000256" key="2">
    <source>
        <dbReference type="ARBA" id="ARBA00022723"/>
    </source>
</evidence>
<dbReference type="InterPro" id="IPR017900">
    <property type="entry name" value="4Fe4S_Fe_S_CS"/>
</dbReference>
<feature type="domain" description="4Fe-4S ferredoxin-type" evidence="5">
    <location>
        <begin position="9"/>
        <end position="38"/>
    </location>
</feature>
<dbReference type="RefSeq" id="WP_238317737.1">
    <property type="nucleotide sequence ID" value="NZ_BQKV01000098.1"/>
</dbReference>
<evidence type="ECO:0000256" key="4">
    <source>
        <dbReference type="ARBA" id="ARBA00023014"/>
    </source>
</evidence>
<keyword evidence="1" id="KW-0004">4Fe-4S</keyword>
<organism evidence="6 7">
    <name type="scientific">Faecalibacterium gallinarum</name>
    <dbReference type="NCBI Taxonomy" id="2903556"/>
    <lineage>
        <taxon>Bacteria</taxon>
        <taxon>Bacillati</taxon>
        <taxon>Bacillota</taxon>
        <taxon>Clostridia</taxon>
        <taxon>Eubacteriales</taxon>
        <taxon>Oscillospiraceae</taxon>
        <taxon>Faecalibacterium</taxon>
    </lineage>
</organism>
<evidence type="ECO:0000313" key="7">
    <source>
        <dbReference type="Proteomes" id="UP001055185"/>
    </source>
</evidence>
<sequence length="70" mass="7395">MTPNKRTPRKAEVAQDQCVACGCCVKVCPLGAISVFRGIQAVVNREKCVGCGKCAAECPASVIRIREVTA</sequence>
<keyword evidence="7" id="KW-1185">Reference proteome</keyword>
<keyword evidence="4" id="KW-0411">Iron-sulfur</keyword>
<evidence type="ECO:0000259" key="5">
    <source>
        <dbReference type="PROSITE" id="PS51379"/>
    </source>
</evidence>
<dbReference type="SUPFAM" id="SSF54862">
    <property type="entry name" value="4Fe-4S ferredoxins"/>
    <property type="match status" value="1"/>
</dbReference>